<evidence type="ECO:0000313" key="1">
    <source>
        <dbReference type="EMBL" id="JAD59436.1"/>
    </source>
</evidence>
<dbReference type="AlphaFoldDB" id="A0A0A9B7X6"/>
<dbReference type="EMBL" id="GBRH01238459">
    <property type="protein sequence ID" value="JAD59436.1"/>
    <property type="molecule type" value="Transcribed_RNA"/>
</dbReference>
<accession>A0A0A9B7X6</accession>
<name>A0A0A9B7X6_ARUDO</name>
<sequence>MTNDSAPQINDCRYLCHTCKVQDH</sequence>
<reference evidence="1" key="1">
    <citation type="submission" date="2014-09" db="EMBL/GenBank/DDBJ databases">
        <authorList>
            <person name="Magalhaes I.L.F."/>
            <person name="Oliveira U."/>
            <person name="Santos F.R."/>
            <person name="Vidigal T.H.D.A."/>
            <person name="Brescovit A.D."/>
            <person name="Santos A.J."/>
        </authorList>
    </citation>
    <scope>NUCLEOTIDE SEQUENCE</scope>
    <source>
        <tissue evidence="1">Shoot tissue taken approximately 20 cm above the soil surface</tissue>
    </source>
</reference>
<protein>
    <submittedName>
        <fullName evidence="1">Uncharacterized protein</fullName>
    </submittedName>
</protein>
<reference evidence="1" key="2">
    <citation type="journal article" date="2015" name="Data Brief">
        <title>Shoot transcriptome of the giant reed, Arundo donax.</title>
        <authorList>
            <person name="Barrero R.A."/>
            <person name="Guerrero F.D."/>
            <person name="Moolhuijzen P."/>
            <person name="Goolsby J.A."/>
            <person name="Tidwell J."/>
            <person name="Bellgard S.E."/>
            <person name="Bellgard M.I."/>
        </authorList>
    </citation>
    <scope>NUCLEOTIDE SEQUENCE</scope>
    <source>
        <tissue evidence="1">Shoot tissue taken approximately 20 cm above the soil surface</tissue>
    </source>
</reference>
<proteinExistence type="predicted"/>
<organism evidence="1">
    <name type="scientific">Arundo donax</name>
    <name type="common">Giant reed</name>
    <name type="synonym">Donax arundinaceus</name>
    <dbReference type="NCBI Taxonomy" id="35708"/>
    <lineage>
        <taxon>Eukaryota</taxon>
        <taxon>Viridiplantae</taxon>
        <taxon>Streptophyta</taxon>
        <taxon>Embryophyta</taxon>
        <taxon>Tracheophyta</taxon>
        <taxon>Spermatophyta</taxon>
        <taxon>Magnoliopsida</taxon>
        <taxon>Liliopsida</taxon>
        <taxon>Poales</taxon>
        <taxon>Poaceae</taxon>
        <taxon>PACMAD clade</taxon>
        <taxon>Arundinoideae</taxon>
        <taxon>Arundineae</taxon>
        <taxon>Arundo</taxon>
    </lineage>
</organism>